<accession>A0ABY5MUM2</accession>
<protein>
    <recommendedName>
        <fullName evidence="3">MarR family transcriptional regulator</fullName>
    </recommendedName>
</protein>
<evidence type="ECO:0000313" key="2">
    <source>
        <dbReference type="Proteomes" id="UP000831921"/>
    </source>
</evidence>
<reference evidence="1 2" key="1">
    <citation type="submission" date="2022-05" db="EMBL/GenBank/DDBJ databases">
        <title>S8-45 Sphingomonas ultraviolaceadurans.</title>
        <authorList>
            <person name="Liu Y."/>
        </authorList>
    </citation>
    <scope>NUCLEOTIDE SEQUENCE [LARGE SCALE GENOMIC DNA]</scope>
    <source>
        <strain evidence="1 2">S8-45</strain>
    </source>
</reference>
<proteinExistence type="predicted"/>
<dbReference type="InterPro" id="IPR036388">
    <property type="entry name" value="WH-like_DNA-bd_sf"/>
</dbReference>
<name>A0ABY5MUM2_9SPHN</name>
<evidence type="ECO:0000313" key="1">
    <source>
        <dbReference type="EMBL" id="UUR08142.1"/>
    </source>
</evidence>
<gene>
    <name evidence="1" type="ORF">M1K48_00375</name>
</gene>
<dbReference type="RefSeq" id="WP_249503923.1">
    <property type="nucleotide sequence ID" value="NZ_CP097253.1"/>
</dbReference>
<sequence length="127" mass="14443">MDISRGTPEPDLAKDEAEMLRIAAAELYAMRRRRDKHIPCELLGEPVWDMLLASYAHRENVMSIPEVCHFSAVSQSTGHRWLRALISKSLVEYVRSSLDSDQDCNLVALTKDGRAMVEEVLRDMLRG</sequence>
<dbReference type="Gene3D" id="1.10.10.10">
    <property type="entry name" value="Winged helix-like DNA-binding domain superfamily/Winged helix DNA-binding domain"/>
    <property type="match status" value="1"/>
</dbReference>
<evidence type="ECO:0008006" key="3">
    <source>
        <dbReference type="Google" id="ProtNLM"/>
    </source>
</evidence>
<keyword evidence="2" id="KW-1185">Reference proteome</keyword>
<dbReference type="Proteomes" id="UP000831921">
    <property type="component" value="Chromosome"/>
</dbReference>
<dbReference type="EMBL" id="CP097253">
    <property type="protein sequence ID" value="UUR08142.1"/>
    <property type="molecule type" value="Genomic_DNA"/>
</dbReference>
<dbReference type="InterPro" id="IPR036390">
    <property type="entry name" value="WH_DNA-bd_sf"/>
</dbReference>
<organism evidence="1 2">
    <name type="scientific">Sphingomonas glaciei</name>
    <dbReference type="NCBI Taxonomy" id="2938948"/>
    <lineage>
        <taxon>Bacteria</taxon>
        <taxon>Pseudomonadati</taxon>
        <taxon>Pseudomonadota</taxon>
        <taxon>Alphaproteobacteria</taxon>
        <taxon>Sphingomonadales</taxon>
        <taxon>Sphingomonadaceae</taxon>
        <taxon>Sphingomonas</taxon>
    </lineage>
</organism>
<dbReference type="SUPFAM" id="SSF46785">
    <property type="entry name" value="Winged helix' DNA-binding domain"/>
    <property type="match status" value="1"/>
</dbReference>